<organism evidence="7 8">
    <name type="scientific">Emiliania huxleyi (strain CCMP1516)</name>
    <dbReference type="NCBI Taxonomy" id="280463"/>
    <lineage>
        <taxon>Eukaryota</taxon>
        <taxon>Haptista</taxon>
        <taxon>Haptophyta</taxon>
        <taxon>Prymnesiophyceae</taxon>
        <taxon>Isochrysidales</taxon>
        <taxon>Noelaerhabdaceae</taxon>
        <taxon>Emiliania</taxon>
    </lineage>
</organism>
<dbReference type="PANTHER" id="PTHR47790:SF2">
    <property type="entry name" value="TRNA_TMRNA (URACIL-C(5))-METHYLTRANSFERASE"/>
    <property type="match status" value="1"/>
</dbReference>
<protein>
    <recommendedName>
        <fullName evidence="9">tRNA (Uracil-5-)-methyltransferase</fullName>
    </recommendedName>
</protein>
<dbReference type="PaxDb" id="2903-EOD34251"/>
<evidence type="ECO:0000256" key="6">
    <source>
        <dbReference type="SAM" id="MobiDB-lite"/>
    </source>
</evidence>
<evidence type="ECO:0000313" key="8">
    <source>
        <dbReference type="Proteomes" id="UP000013827"/>
    </source>
</evidence>
<feature type="compositionally biased region" description="Low complexity" evidence="6">
    <location>
        <begin position="298"/>
        <end position="312"/>
    </location>
</feature>
<feature type="compositionally biased region" description="Low complexity" evidence="6">
    <location>
        <begin position="277"/>
        <end position="290"/>
    </location>
</feature>
<dbReference type="InterPro" id="IPR010280">
    <property type="entry name" value="U5_MeTrfase_fam"/>
</dbReference>
<dbReference type="Gene3D" id="2.40.50.1070">
    <property type="match status" value="1"/>
</dbReference>
<dbReference type="GeneID" id="17279522"/>
<dbReference type="GO" id="GO:0032259">
    <property type="term" value="P:methylation"/>
    <property type="evidence" value="ECO:0007669"/>
    <property type="project" value="UniProtKB-KW"/>
</dbReference>
<evidence type="ECO:0000256" key="3">
    <source>
        <dbReference type="ARBA" id="ARBA00022691"/>
    </source>
</evidence>
<keyword evidence="1 5" id="KW-0489">Methyltransferase</keyword>
<dbReference type="GO" id="GO:0000049">
    <property type="term" value="F:tRNA binding"/>
    <property type="evidence" value="ECO:0007669"/>
    <property type="project" value="TreeGrafter"/>
</dbReference>
<dbReference type="Gene3D" id="3.40.50.150">
    <property type="entry name" value="Vaccinia Virus protein VP39"/>
    <property type="match status" value="1"/>
</dbReference>
<keyword evidence="8" id="KW-1185">Reference proteome</keyword>
<evidence type="ECO:0000256" key="1">
    <source>
        <dbReference type="ARBA" id="ARBA00022603"/>
    </source>
</evidence>
<accession>A0A0D3KER6</accession>
<dbReference type="InterPro" id="IPR011869">
    <property type="entry name" value="TrmA_MeTrfase"/>
</dbReference>
<dbReference type="EnsemblProtists" id="EOD34251">
    <property type="protein sequence ID" value="EOD34251"/>
    <property type="gene ID" value="EMIHUDRAFT_449313"/>
</dbReference>
<evidence type="ECO:0000313" key="7">
    <source>
        <dbReference type="EnsemblProtists" id="EOD34251"/>
    </source>
</evidence>
<dbReference type="SUPFAM" id="SSF53335">
    <property type="entry name" value="S-adenosyl-L-methionine-dependent methyltransferases"/>
    <property type="match status" value="1"/>
</dbReference>
<feature type="region of interest" description="Disordered" evidence="6">
    <location>
        <begin position="276"/>
        <end position="312"/>
    </location>
</feature>
<feature type="active site" description="Nucleophile" evidence="5">
    <location>
        <position position="354"/>
    </location>
</feature>
<proteinExistence type="inferred from homology"/>
<sequence length="402" mass="44074">MAATAPIRCDGKVTWMAFEPESYEHQLQEKTSAMRSLFGAVLAGVEVQIFPSMPAHFRQRARFAMCRFDGVLKFALFDKDAPRVAVDRFPVASREINELMPRLLAAVASSEALSTGLEACHFLGTQTGDMLVSLIYGEPMHSDWRGRRAAAEAMRAELSLPALLGRAKGTRVVLDRDSVDETYALHDGRRLTYRQVEGSFSNPSAAIRRWTGSASNHTVALATHFSHVLAVEIDRRLCAAAEHNLASNGVRNATVLAADSGRFCRSLLRKLDRGAKEAAAGRTAAPPDAELGGREEPTQPAAEAAAPSANPTTRWLEEARGRTDVILVDPPRCGLDADTLRLVSYFDHVLYISCNPEALLDNLQRGGLLQTHAVVRSAIFDHFAYTPHLECAVLLRRRTLCE</sequence>
<keyword evidence="2 5" id="KW-0808">Transferase</keyword>
<evidence type="ECO:0000256" key="4">
    <source>
        <dbReference type="ARBA" id="ARBA00022694"/>
    </source>
</evidence>
<reference evidence="8" key="1">
    <citation type="journal article" date="2013" name="Nature">
        <title>Pan genome of the phytoplankton Emiliania underpins its global distribution.</title>
        <authorList>
            <person name="Read B.A."/>
            <person name="Kegel J."/>
            <person name="Klute M.J."/>
            <person name="Kuo A."/>
            <person name="Lefebvre S.C."/>
            <person name="Maumus F."/>
            <person name="Mayer C."/>
            <person name="Miller J."/>
            <person name="Monier A."/>
            <person name="Salamov A."/>
            <person name="Young J."/>
            <person name="Aguilar M."/>
            <person name="Claverie J.M."/>
            <person name="Frickenhaus S."/>
            <person name="Gonzalez K."/>
            <person name="Herman E.K."/>
            <person name="Lin Y.C."/>
            <person name="Napier J."/>
            <person name="Ogata H."/>
            <person name="Sarno A.F."/>
            <person name="Shmutz J."/>
            <person name="Schroeder D."/>
            <person name="de Vargas C."/>
            <person name="Verret F."/>
            <person name="von Dassow P."/>
            <person name="Valentin K."/>
            <person name="Van de Peer Y."/>
            <person name="Wheeler G."/>
            <person name="Dacks J.B."/>
            <person name="Delwiche C.F."/>
            <person name="Dyhrman S.T."/>
            <person name="Glockner G."/>
            <person name="John U."/>
            <person name="Richards T."/>
            <person name="Worden A.Z."/>
            <person name="Zhang X."/>
            <person name="Grigoriev I.V."/>
            <person name="Allen A.E."/>
            <person name="Bidle K."/>
            <person name="Borodovsky M."/>
            <person name="Bowler C."/>
            <person name="Brownlee C."/>
            <person name="Cock J.M."/>
            <person name="Elias M."/>
            <person name="Gladyshev V.N."/>
            <person name="Groth M."/>
            <person name="Guda C."/>
            <person name="Hadaegh A."/>
            <person name="Iglesias-Rodriguez M.D."/>
            <person name="Jenkins J."/>
            <person name="Jones B.M."/>
            <person name="Lawson T."/>
            <person name="Leese F."/>
            <person name="Lindquist E."/>
            <person name="Lobanov A."/>
            <person name="Lomsadze A."/>
            <person name="Malik S.B."/>
            <person name="Marsh M.E."/>
            <person name="Mackinder L."/>
            <person name="Mock T."/>
            <person name="Mueller-Roeber B."/>
            <person name="Pagarete A."/>
            <person name="Parker M."/>
            <person name="Probert I."/>
            <person name="Quesneville H."/>
            <person name="Raines C."/>
            <person name="Rensing S.A."/>
            <person name="Riano-Pachon D.M."/>
            <person name="Richier S."/>
            <person name="Rokitta S."/>
            <person name="Shiraiwa Y."/>
            <person name="Soanes D.M."/>
            <person name="van der Giezen M."/>
            <person name="Wahlund T.M."/>
            <person name="Williams B."/>
            <person name="Wilson W."/>
            <person name="Wolfe G."/>
            <person name="Wurch L.L."/>
        </authorList>
    </citation>
    <scope>NUCLEOTIDE SEQUENCE</scope>
</reference>
<dbReference type="GO" id="GO:0008033">
    <property type="term" value="P:tRNA processing"/>
    <property type="evidence" value="ECO:0007669"/>
    <property type="project" value="UniProtKB-KW"/>
</dbReference>
<dbReference type="STRING" id="2903.R1FFF5"/>
<dbReference type="Pfam" id="PF05958">
    <property type="entry name" value="tRNA_U5-meth_tr"/>
    <property type="match status" value="2"/>
</dbReference>
<dbReference type="PANTHER" id="PTHR47790">
    <property type="entry name" value="TRNA/TMRNA (URACIL-C(5))-METHYLTRANSFERASE"/>
    <property type="match status" value="1"/>
</dbReference>
<dbReference type="InterPro" id="IPR029063">
    <property type="entry name" value="SAM-dependent_MTases_sf"/>
</dbReference>
<dbReference type="eggNOG" id="ENOG502S6QF">
    <property type="taxonomic scope" value="Eukaryota"/>
</dbReference>
<evidence type="ECO:0000256" key="5">
    <source>
        <dbReference type="PROSITE-ProRule" id="PRU01024"/>
    </source>
</evidence>
<dbReference type="HOGENOM" id="CLU_043022_0_0_1"/>
<name>A0A0D3KER6_EMIH1</name>
<feature type="binding site" evidence="5">
    <location>
        <position position="232"/>
    </location>
    <ligand>
        <name>S-adenosyl-L-methionine</name>
        <dbReference type="ChEBI" id="CHEBI:59789"/>
    </ligand>
</feature>
<keyword evidence="4" id="KW-0819">tRNA processing</keyword>
<reference evidence="7" key="2">
    <citation type="submission" date="2024-10" db="UniProtKB">
        <authorList>
            <consortium name="EnsemblProtists"/>
        </authorList>
    </citation>
    <scope>IDENTIFICATION</scope>
</reference>
<dbReference type="KEGG" id="ehx:EMIHUDRAFT_449313"/>
<comment type="caution">
    <text evidence="5">Lacks conserved residue(s) required for the propagation of feature annotation.</text>
</comment>
<comment type="similarity">
    <text evidence="5">Belongs to the class I-like SAM-binding methyltransferase superfamily. RNA M5U methyltransferase family.</text>
</comment>
<dbReference type="RefSeq" id="XP_005786680.1">
    <property type="nucleotide sequence ID" value="XM_005786623.1"/>
</dbReference>
<dbReference type="GO" id="GO:0005829">
    <property type="term" value="C:cytosol"/>
    <property type="evidence" value="ECO:0007669"/>
    <property type="project" value="TreeGrafter"/>
</dbReference>
<feature type="binding site" evidence="5">
    <location>
        <position position="329"/>
    </location>
    <ligand>
        <name>S-adenosyl-L-methionine</name>
        <dbReference type="ChEBI" id="CHEBI:59789"/>
    </ligand>
</feature>
<dbReference type="GO" id="GO:0019843">
    <property type="term" value="F:rRNA binding"/>
    <property type="evidence" value="ECO:0007669"/>
    <property type="project" value="TreeGrafter"/>
</dbReference>
<dbReference type="OMA" id="EINELMP"/>
<evidence type="ECO:0008006" key="9">
    <source>
        <dbReference type="Google" id="ProtNLM"/>
    </source>
</evidence>
<dbReference type="Proteomes" id="UP000013827">
    <property type="component" value="Unassembled WGS sequence"/>
</dbReference>
<dbReference type="PROSITE" id="PS51687">
    <property type="entry name" value="SAM_MT_RNA_M5U"/>
    <property type="match status" value="1"/>
</dbReference>
<keyword evidence="3 5" id="KW-0949">S-adenosyl-L-methionine</keyword>
<dbReference type="GO" id="GO:0030697">
    <property type="term" value="F:tRNA (uracil(54)-C5)-methyltransferase activity, S-adenosyl methionine-dependent"/>
    <property type="evidence" value="ECO:0007669"/>
    <property type="project" value="InterPro"/>
</dbReference>
<evidence type="ECO:0000256" key="2">
    <source>
        <dbReference type="ARBA" id="ARBA00022679"/>
    </source>
</evidence>
<dbReference type="AlphaFoldDB" id="A0A0D3KER6"/>